<dbReference type="PROSITE" id="PS50048">
    <property type="entry name" value="ZN2_CY6_FUNGAL_2"/>
    <property type="match status" value="1"/>
</dbReference>
<dbReference type="PANTHER" id="PTHR37534:SF46">
    <property type="entry name" value="ZN(II)2CYS6 TRANSCRIPTION FACTOR (EUROFUNG)"/>
    <property type="match status" value="1"/>
</dbReference>
<keyword evidence="1" id="KW-0539">Nucleus</keyword>
<evidence type="ECO:0000256" key="1">
    <source>
        <dbReference type="ARBA" id="ARBA00023242"/>
    </source>
</evidence>
<dbReference type="InterPro" id="IPR036864">
    <property type="entry name" value="Zn2-C6_fun-type_DNA-bd_sf"/>
</dbReference>
<dbReference type="Gene3D" id="4.10.240.10">
    <property type="entry name" value="Zn(2)-C6 fungal-type DNA-binding domain"/>
    <property type="match status" value="1"/>
</dbReference>
<name>A0ABP0E7Q1_9ASCO</name>
<reference evidence="3 4" key="1">
    <citation type="submission" date="2024-01" db="EMBL/GenBank/DDBJ databases">
        <authorList>
            <consortium name="Genoscope - CEA"/>
            <person name="William W."/>
        </authorList>
    </citation>
    <scope>NUCLEOTIDE SEQUENCE [LARGE SCALE GENOMIC DNA]</scope>
    <source>
        <strain evidence="3 4">29B2s-10</strain>
    </source>
</reference>
<dbReference type="SMART" id="SM00066">
    <property type="entry name" value="GAL4"/>
    <property type="match status" value="1"/>
</dbReference>
<accession>A0ABP0E7Q1</accession>
<sequence>MASGTTPTVRRTRSRLGCYTCRRRKKKCDEESYPICQNCQSKGLTCEWPARKHELNRLLEQVVYVGDKAGSSRRETPPGAIMREYKTVDNAVTKRRLSSPIRRPRPFFEEFQSTPDVPPPPPSLKRSYFLEKIALQEDVTDEPPQNEQYRQGQRIVPMINHQDEHNSAFSLVQTETSPPDLLPEELALFDFIDAEFLVNESSARDSDSPTNAAH</sequence>
<dbReference type="PROSITE" id="PS00463">
    <property type="entry name" value="ZN2_CY6_FUNGAL_1"/>
    <property type="match status" value="1"/>
</dbReference>
<dbReference type="Proteomes" id="UP001497600">
    <property type="component" value="Chromosome B"/>
</dbReference>
<evidence type="ECO:0000313" key="3">
    <source>
        <dbReference type="EMBL" id="CAK7896282.1"/>
    </source>
</evidence>
<keyword evidence="4" id="KW-1185">Reference proteome</keyword>
<dbReference type="PANTHER" id="PTHR37534">
    <property type="entry name" value="TRANSCRIPTIONAL ACTIVATOR PROTEIN UGA3"/>
    <property type="match status" value="1"/>
</dbReference>
<evidence type="ECO:0000313" key="4">
    <source>
        <dbReference type="Proteomes" id="UP001497600"/>
    </source>
</evidence>
<evidence type="ECO:0000259" key="2">
    <source>
        <dbReference type="PROSITE" id="PS50048"/>
    </source>
</evidence>
<dbReference type="InterPro" id="IPR001138">
    <property type="entry name" value="Zn2Cys6_DnaBD"/>
</dbReference>
<feature type="domain" description="Zn(2)-C6 fungal-type" evidence="2">
    <location>
        <begin position="17"/>
        <end position="48"/>
    </location>
</feature>
<dbReference type="SUPFAM" id="SSF57701">
    <property type="entry name" value="Zn2/Cys6 DNA-binding domain"/>
    <property type="match status" value="1"/>
</dbReference>
<gene>
    <name evidence="3" type="ORF">CAAN4_B04324</name>
</gene>
<organism evidence="3 4">
    <name type="scientific">[Candida] anglica</name>
    <dbReference type="NCBI Taxonomy" id="148631"/>
    <lineage>
        <taxon>Eukaryota</taxon>
        <taxon>Fungi</taxon>
        <taxon>Dikarya</taxon>
        <taxon>Ascomycota</taxon>
        <taxon>Saccharomycotina</taxon>
        <taxon>Pichiomycetes</taxon>
        <taxon>Debaryomycetaceae</taxon>
        <taxon>Kurtzmaniella</taxon>
    </lineage>
</organism>
<dbReference type="CDD" id="cd00067">
    <property type="entry name" value="GAL4"/>
    <property type="match status" value="1"/>
</dbReference>
<protein>
    <recommendedName>
        <fullName evidence="2">Zn(2)-C6 fungal-type domain-containing protein</fullName>
    </recommendedName>
</protein>
<proteinExistence type="predicted"/>
<dbReference type="Pfam" id="PF00172">
    <property type="entry name" value="Zn_clus"/>
    <property type="match status" value="1"/>
</dbReference>
<dbReference type="EMBL" id="OZ004254">
    <property type="protein sequence ID" value="CAK7896282.1"/>
    <property type="molecule type" value="Genomic_DNA"/>
</dbReference>
<feature type="non-terminal residue" evidence="3">
    <location>
        <position position="1"/>
    </location>
</feature>